<protein>
    <recommendedName>
        <fullName evidence="2">thiol oxidase</fullName>
        <ecNumber evidence="2">1.8.3.2</ecNumber>
    </recommendedName>
</protein>
<feature type="transmembrane region" description="Helical" evidence="7">
    <location>
        <begin position="20"/>
        <end position="37"/>
    </location>
</feature>
<keyword evidence="5" id="KW-0560">Oxidoreductase</keyword>
<dbReference type="InterPro" id="IPR017905">
    <property type="entry name" value="ERV/ALR_sulphydryl_oxidase"/>
</dbReference>
<reference evidence="9" key="1">
    <citation type="journal article" date="2020" name="Nature">
        <title>Giant virus diversity and host interactions through global metagenomics.</title>
        <authorList>
            <person name="Schulz F."/>
            <person name="Roux S."/>
            <person name="Paez-Espino D."/>
            <person name="Jungbluth S."/>
            <person name="Walsh D.A."/>
            <person name="Denef V.J."/>
            <person name="McMahon K.D."/>
            <person name="Konstantinidis K.T."/>
            <person name="Eloe-Fadrosh E.A."/>
            <person name="Kyrpides N.C."/>
            <person name="Woyke T."/>
        </authorList>
    </citation>
    <scope>NUCLEOTIDE SEQUENCE</scope>
    <source>
        <strain evidence="9">GVMAG-M-3300027810-10</strain>
    </source>
</reference>
<dbReference type="EC" id="1.8.3.2" evidence="2"/>
<keyword evidence="7" id="KW-1133">Transmembrane helix</keyword>
<dbReference type="PROSITE" id="PS51324">
    <property type="entry name" value="ERV_ALR"/>
    <property type="match status" value="1"/>
</dbReference>
<keyword evidence="7" id="KW-0812">Transmembrane</keyword>
<evidence type="ECO:0000259" key="8">
    <source>
        <dbReference type="PROSITE" id="PS51324"/>
    </source>
</evidence>
<evidence type="ECO:0000256" key="6">
    <source>
        <dbReference type="ARBA" id="ARBA00023157"/>
    </source>
</evidence>
<evidence type="ECO:0000313" key="9">
    <source>
        <dbReference type="EMBL" id="QHU29854.1"/>
    </source>
</evidence>
<dbReference type="EMBL" id="MN740497">
    <property type="protein sequence ID" value="QHU29854.1"/>
    <property type="molecule type" value="Genomic_DNA"/>
</dbReference>
<dbReference type="InterPro" id="IPR036774">
    <property type="entry name" value="ERV/ALR_sulphydryl_oxid_sf"/>
</dbReference>
<sequence>MLNHETFNILNSIMLKARVWGPSYWFVLMTIAVSYPIKPNTITKKKYYEFIHNLPLFIPDEHIGNKFSKLLDKYPITPYLDSREMFTRWVHFIHNRINVILGKPEVTLGEAMSNYHEKYKEEIEVVNHFTKWKKVYLYAVTLLFLIMLCYILY</sequence>
<keyword evidence="6" id="KW-1015">Disulfide bond</keyword>
<name>A0A6C0LJY0_9ZZZZ</name>
<dbReference type="AlphaFoldDB" id="A0A6C0LJY0"/>
<dbReference type="PANTHER" id="PTHR12645:SF0">
    <property type="entry name" value="FAD-LINKED SULFHYDRYL OXIDASE ALR"/>
    <property type="match status" value="1"/>
</dbReference>
<accession>A0A6C0LJY0</accession>
<dbReference type="Gene3D" id="1.20.120.310">
    <property type="entry name" value="ERV/ALR sulfhydryl oxidase domain"/>
    <property type="match status" value="1"/>
</dbReference>
<dbReference type="GO" id="GO:0005739">
    <property type="term" value="C:mitochondrion"/>
    <property type="evidence" value="ECO:0007669"/>
    <property type="project" value="TreeGrafter"/>
</dbReference>
<dbReference type="InterPro" id="IPR039799">
    <property type="entry name" value="ALR/ERV"/>
</dbReference>
<evidence type="ECO:0000256" key="1">
    <source>
        <dbReference type="ARBA" id="ARBA00001974"/>
    </source>
</evidence>
<evidence type="ECO:0000256" key="4">
    <source>
        <dbReference type="ARBA" id="ARBA00022827"/>
    </source>
</evidence>
<feature type="transmembrane region" description="Helical" evidence="7">
    <location>
        <begin position="135"/>
        <end position="152"/>
    </location>
</feature>
<dbReference type="SUPFAM" id="SSF69000">
    <property type="entry name" value="FAD-dependent thiol oxidase"/>
    <property type="match status" value="1"/>
</dbReference>
<feature type="domain" description="ERV/ALR sulfhydryl oxidase" evidence="8">
    <location>
        <begin position="11"/>
        <end position="115"/>
    </location>
</feature>
<comment type="cofactor">
    <cofactor evidence="1">
        <name>FAD</name>
        <dbReference type="ChEBI" id="CHEBI:57692"/>
    </cofactor>
</comment>
<keyword evidence="7" id="KW-0472">Membrane</keyword>
<evidence type="ECO:0000256" key="3">
    <source>
        <dbReference type="ARBA" id="ARBA00022630"/>
    </source>
</evidence>
<organism evidence="9">
    <name type="scientific">viral metagenome</name>
    <dbReference type="NCBI Taxonomy" id="1070528"/>
    <lineage>
        <taxon>unclassified sequences</taxon>
        <taxon>metagenomes</taxon>
        <taxon>organismal metagenomes</taxon>
    </lineage>
</organism>
<evidence type="ECO:0000256" key="7">
    <source>
        <dbReference type="SAM" id="Phobius"/>
    </source>
</evidence>
<dbReference type="GO" id="GO:0050660">
    <property type="term" value="F:flavin adenine dinucleotide binding"/>
    <property type="evidence" value="ECO:0007669"/>
    <property type="project" value="TreeGrafter"/>
</dbReference>
<evidence type="ECO:0000256" key="2">
    <source>
        <dbReference type="ARBA" id="ARBA00012512"/>
    </source>
</evidence>
<evidence type="ECO:0000256" key="5">
    <source>
        <dbReference type="ARBA" id="ARBA00023002"/>
    </source>
</evidence>
<dbReference type="Pfam" id="PF04777">
    <property type="entry name" value="Evr1_Alr"/>
    <property type="match status" value="1"/>
</dbReference>
<proteinExistence type="predicted"/>
<dbReference type="PANTHER" id="PTHR12645">
    <property type="entry name" value="ALR/ERV"/>
    <property type="match status" value="1"/>
</dbReference>
<keyword evidence="4" id="KW-0274">FAD</keyword>
<dbReference type="GO" id="GO:0016971">
    <property type="term" value="F:flavin-dependent sulfhydryl oxidase activity"/>
    <property type="evidence" value="ECO:0007669"/>
    <property type="project" value="InterPro"/>
</dbReference>
<keyword evidence="3" id="KW-0285">Flavoprotein</keyword>